<name>A0A1R2CMS8_9CILI</name>
<feature type="compositionally biased region" description="Polar residues" evidence="1">
    <location>
        <begin position="21"/>
        <end position="42"/>
    </location>
</feature>
<reference evidence="2 3" key="1">
    <citation type="submission" date="2016-11" db="EMBL/GenBank/DDBJ databases">
        <title>The macronuclear genome of Stentor coeruleus: a giant cell with tiny introns.</title>
        <authorList>
            <person name="Slabodnick M."/>
            <person name="Ruby J.G."/>
            <person name="Reiff S.B."/>
            <person name="Swart E.C."/>
            <person name="Gosai S."/>
            <person name="Prabakaran S."/>
            <person name="Witkowska E."/>
            <person name="Larue G.E."/>
            <person name="Fisher S."/>
            <person name="Freeman R.M."/>
            <person name="Gunawardena J."/>
            <person name="Chu W."/>
            <person name="Stover N.A."/>
            <person name="Gregory B.D."/>
            <person name="Nowacki M."/>
            <person name="Derisi J."/>
            <person name="Roy S.W."/>
            <person name="Marshall W.F."/>
            <person name="Sood P."/>
        </authorList>
    </citation>
    <scope>NUCLEOTIDE SEQUENCE [LARGE SCALE GENOMIC DNA]</scope>
    <source>
        <strain evidence="2">WM001</strain>
    </source>
</reference>
<feature type="region of interest" description="Disordered" evidence="1">
    <location>
        <begin position="18"/>
        <end position="45"/>
    </location>
</feature>
<evidence type="ECO:0000313" key="3">
    <source>
        <dbReference type="Proteomes" id="UP000187209"/>
    </source>
</evidence>
<evidence type="ECO:0000313" key="2">
    <source>
        <dbReference type="EMBL" id="OMJ90276.1"/>
    </source>
</evidence>
<protein>
    <submittedName>
        <fullName evidence="2">Uncharacterized protein</fullName>
    </submittedName>
</protein>
<keyword evidence="3" id="KW-1185">Reference proteome</keyword>
<dbReference type="EMBL" id="MPUH01000106">
    <property type="protein sequence ID" value="OMJ90276.1"/>
    <property type="molecule type" value="Genomic_DNA"/>
</dbReference>
<dbReference type="Proteomes" id="UP000187209">
    <property type="component" value="Unassembled WGS sequence"/>
</dbReference>
<organism evidence="2 3">
    <name type="scientific">Stentor coeruleus</name>
    <dbReference type="NCBI Taxonomy" id="5963"/>
    <lineage>
        <taxon>Eukaryota</taxon>
        <taxon>Sar</taxon>
        <taxon>Alveolata</taxon>
        <taxon>Ciliophora</taxon>
        <taxon>Postciliodesmatophora</taxon>
        <taxon>Heterotrichea</taxon>
        <taxon>Heterotrichida</taxon>
        <taxon>Stentoridae</taxon>
        <taxon>Stentor</taxon>
    </lineage>
</organism>
<sequence>MKERSVSQSRLVLLSPLVDGKNTSKSPMGSEIITKSGNSTPRQLPPIDDLQAYFKQIEDQEEKIIIKILKEIDSHGKEAFSKLS</sequence>
<comment type="caution">
    <text evidence="2">The sequence shown here is derived from an EMBL/GenBank/DDBJ whole genome shotgun (WGS) entry which is preliminary data.</text>
</comment>
<accession>A0A1R2CMS8</accession>
<gene>
    <name evidence="2" type="ORF">SteCoe_7388</name>
</gene>
<evidence type="ECO:0000256" key="1">
    <source>
        <dbReference type="SAM" id="MobiDB-lite"/>
    </source>
</evidence>
<proteinExistence type="predicted"/>
<dbReference type="AlphaFoldDB" id="A0A1R2CMS8"/>